<organism evidence="2 3">
    <name type="scientific">Vreelandella neptunia</name>
    <dbReference type="NCBI Taxonomy" id="115551"/>
    <lineage>
        <taxon>Bacteria</taxon>
        <taxon>Pseudomonadati</taxon>
        <taxon>Pseudomonadota</taxon>
        <taxon>Gammaproteobacteria</taxon>
        <taxon>Oceanospirillales</taxon>
        <taxon>Halomonadaceae</taxon>
        <taxon>Vreelandella</taxon>
    </lineage>
</organism>
<gene>
    <name evidence="2" type="ORF">SR894_16925</name>
</gene>
<dbReference type="Proteomes" id="UP001324794">
    <property type="component" value="Chromosome"/>
</dbReference>
<name>A0ABZ0YJA7_9GAMM</name>
<evidence type="ECO:0000313" key="2">
    <source>
        <dbReference type="EMBL" id="WQH11823.1"/>
    </source>
</evidence>
<dbReference type="InterPro" id="IPR019289">
    <property type="entry name" value="Phage_tail_E/E"/>
</dbReference>
<feature type="region of interest" description="Disordered" evidence="1">
    <location>
        <begin position="1"/>
        <end position="36"/>
    </location>
</feature>
<keyword evidence="3" id="KW-1185">Reference proteome</keyword>
<reference evidence="2 3" key="1">
    <citation type="submission" date="2023-11" db="EMBL/GenBank/DDBJ databases">
        <title>MicrobeMod: A computational toolkit for identifying prokaryotic methylation and restriction-modification with nanopore sequencing.</title>
        <authorList>
            <person name="Crits-Christoph A."/>
            <person name="Kang S.C."/>
            <person name="Lee H."/>
            <person name="Ostrov N."/>
        </authorList>
    </citation>
    <scope>NUCLEOTIDE SEQUENCE [LARGE SCALE GENOMIC DNA]</scope>
    <source>
        <strain evidence="2 3">ATCC BAA-805</strain>
    </source>
</reference>
<feature type="compositionally biased region" description="Basic and acidic residues" evidence="1">
    <location>
        <begin position="1"/>
        <end position="14"/>
    </location>
</feature>
<accession>A0ABZ0YJA7</accession>
<dbReference type="EMBL" id="CP140255">
    <property type="protein sequence ID" value="WQH11823.1"/>
    <property type="molecule type" value="Genomic_DNA"/>
</dbReference>
<sequence length="129" mass="13633">MTDKTKAQAVEKAETTNAPGVKTEATETQTATAPGVATEVVELETPLQRGKTLVSEITIRKPMAGGLRGVSVVDVMNLDVAALSKVLPRITTPALTEGELKTMDIVDLIQLGSALNGFLTPKKFKEVEA</sequence>
<evidence type="ECO:0000313" key="3">
    <source>
        <dbReference type="Proteomes" id="UP001324794"/>
    </source>
</evidence>
<proteinExistence type="predicted"/>
<evidence type="ECO:0000256" key="1">
    <source>
        <dbReference type="SAM" id="MobiDB-lite"/>
    </source>
</evidence>
<protein>
    <submittedName>
        <fullName evidence="2">Phage tail assembly protein</fullName>
    </submittedName>
</protein>
<dbReference type="Pfam" id="PF10109">
    <property type="entry name" value="Phage_TAC_7"/>
    <property type="match status" value="1"/>
</dbReference>
<dbReference type="RefSeq" id="WP_223288944.1">
    <property type="nucleotide sequence ID" value="NZ_CP140255.1"/>
</dbReference>